<dbReference type="EMBL" id="KK365157">
    <property type="protein sequence ID" value="KCZ80940.1"/>
    <property type="molecule type" value="Genomic_DNA"/>
</dbReference>
<organism evidence="1 2">
    <name type="scientific">Anncaliia algerae PRA339</name>
    <dbReference type="NCBI Taxonomy" id="1288291"/>
    <lineage>
        <taxon>Eukaryota</taxon>
        <taxon>Fungi</taxon>
        <taxon>Fungi incertae sedis</taxon>
        <taxon>Microsporidia</taxon>
        <taxon>Tubulinosematoidea</taxon>
        <taxon>Tubulinosematidae</taxon>
        <taxon>Anncaliia</taxon>
    </lineage>
</organism>
<evidence type="ECO:0000313" key="1">
    <source>
        <dbReference type="EMBL" id="KCZ80940.1"/>
    </source>
</evidence>
<sequence>VQIDETMLNYKCKSHRGRSSTNKMDSLCIVEVGDKII</sequence>
<evidence type="ECO:0008006" key="3">
    <source>
        <dbReference type="Google" id="ProtNLM"/>
    </source>
</evidence>
<feature type="non-terminal residue" evidence="1">
    <location>
        <position position="1"/>
    </location>
</feature>
<dbReference type="HOGENOM" id="CLU_215521_0_0_1"/>
<dbReference type="AlphaFoldDB" id="A0A059F196"/>
<name>A0A059F196_9MICR</name>
<reference evidence="2" key="1">
    <citation type="submission" date="2013-02" db="EMBL/GenBank/DDBJ databases">
        <authorList>
            <consortium name="The Broad Institute Genome Sequencing Platform"/>
            <person name="Cuomo C."/>
            <person name="Becnel J."/>
            <person name="Sanscrainte N."/>
            <person name="Walker B."/>
            <person name="Young S.K."/>
            <person name="Zeng Q."/>
            <person name="Gargeya S."/>
            <person name="Fitzgerald M."/>
            <person name="Haas B."/>
            <person name="Abouelleil A."/>
            <person name="Alvarado L."/>
            <person name="Arachchi H.M."/>
            <person name="Berlin A.M."/>
            <person name="Chapman S.B."/>
            <person name="Dewar J."/>
            <person name="Goldberg J."/>
            <person name="Griggs A."/>
            <person name="Gujja S."/>
            <person name="Hansen M."/>
            <person name="Howarth C."/>
            <person name="Imamovic A."/>
            <person name="Larimer J."/>
            <person name="McCowan C."/>
            <person name="Murphy C."/>
            <person name="Neiman D."/>
            <person name="Pearson M."/>
            <person name="Priest M."/>
            <person name="Roberts A."/>
            <person name="Saif S."/>
            <person name="Shea T."/>
            <person name="Sisk P."/>
            <person name="Sykes S."/>
            <person name="Wortman J."/>
            <person name="Nusbaum C."/>
            <person name="Birren B."/>
        </authorList>
    </citation>
    <scope>NUCLEOTIDE SEQUENCE [LARGE SCALE GENOMIC DNA]</scope>
    <source>
        <strain evidence="2">PRA339</strain>
    </source>
</reference>
<dbReference type="VEuPathDB" id="MicrosporidiaDB:H312_01658"/>
<proteinExistence type="predicted"/>
<keyword evidence="2" id="KW-1185">Reference proteome</keyword>
<dbReference type="Proteomes" id="UP000030655">
    <property type="component" value="Unassembled WGS sequence"/>
</dbReference>
<accession>A0A059F196</accession>
<dbReference type="OrthoDB" id="10392192at2759"/>
<gene>
    <name evidence="1" type="ORF">H312_01658</name>
</gene>
<evidence type="ECO:0000313" key="2">
    <source>
        <dbReference type="Proteomes" id="UP000030655"/>
    </source>
</evidence>
<reference evidence="1 2" key="2">
    <citation type="submission" date="2014-03" db="EMBL/GenBank/DDBJ databases">
        <title>The Genome Sequence of Anncaliia algerae insect isolate PRA339.</title>
        <authorList>
            <consortium name="The Broad Institute Genome Sequencing Platform"/>
            <consortium name="The Broad Institute Genome Sequencing Center for Infectious Disease"/>
            <person name="Cuomo C."/>
            <person name="Becnel J."/>
            <person name="Sanscrainte N."/>
            <person name="Walker B."/>
            <person name="Young S.K."/>
            <person name="Zeng Q."/>
            <person name="Gargeya S."/>
            <person name="Fitzgerald M."/>
            <person name="Haas B."/>
            <person name="Abouelleil A."/>
            <person name="Alvarado L."/>
            <person name="Arachchi H.M."/>
            <person name="Berlin A.M."/>
            <person name="Chapman S.B."/>
            <person name="Dewar J."/>
            <person name="Goldberg J."/>
            <person name="Griggs A."/>
            <person name="Gujja S."/>
            <person name="Hansen M."/>
            <person name="Howarth C."/>
            <person name="Imamovic A."/>
            <person name="Larimer J."/>
            <person name="McCowan C."/>
            <person name="Murphy C."/>
            <person name="Neiman D."/>
            <person name="Pearson M."/>
            <person name="Priest M."/>
            <person name="Roberts A."/>
            <person name="Saif S."/>
            <person name="Shea T."/>
            <person name="Sisk P."/>
            <person name="Sykes S."/>
            <person name="Wortman J."/>
            <person name="Nusbaum C."/>
            <person name="Birren B."/>
        </authorList>
    </citation>
    <scope>NUCLEOTIDE SEQUENCE [LARGE SCALE GENOMIC DNA]</scope>
    <source>
        <strain evidence="1 2">PRA339</strain>
    </source>
</reference>
<protein>
    <recommendedName>
        <fullName evidence="3">ISXO2-like transposase domain-containing protein</fullName>
    </recommendedName>
</protein>